<reference evidence="10 11" key="1">
    <citation type="submission" date="2024-09" db="EMBL/GenBank/DDBJ databases">
        <authorList>
            <person name="Sun Q."/>
            <person name="Mori K."/>
        </authorList>
    </citation>
    <scope>NUCLEOTIDE SEQUENCE [LARGE SCALE GENOMIC DNA]</scope>
    <source>
        <strain evidence="10 11">ATCC 51272</strain>
    </source>
</reference>
<dbReference type="Pfam" id="PF07715">
    <property type="entry name" value="Plug"/>
    <property type="match status" value="1"/>
</dbReference>
<dbReference type="Pfam" id="PF13715">
    <property type="entry name" value="CarbopepD_reg_2"/>
    <property type="match status" value="1"/>
</dbReference>
<name>A0ABV5ZIP9_9BACT</name>
<dbReference type="SUPFAM" id="SSF49464">
    <property type="entry name" value="Carboxypeptidase regulatory domain-like"/>
    <property type="match status" value="1"/>
</dbReference>
<keyword evidence="2 7" id="KW-0813">Transport</keyword>
<evidence type="ECO:0000256" key="7">
    <source>
        <dbReference type="PROSITE-ProRule" id="PRU01360"/>
    </source>
</evidence>
<evidence type="ECO:0000256" key="6">
    <source>
        <dbReference type="ARBA" id="ARBA00023237"/>
    </source>
</evidence>
<proteinExistence type="inferred from homology"/>
<comment type="caution">
    <text evidence="10">The sequence shown here is derived from an EMBL/GenBank/DDBJ whole genome shotgun (WGS) entry which is preliminary data.</text>
</comment>
<keyword evidence="11" id="KW-1185">Reference proteome</keyword>
<dbReference type="Gene3D" id="2.60.40.1120">
    <property type="entry name" value="Carboxypeptidase-like, regulatory domain"/>
    <property type="match status" value="1"/>
</dbReference>
<sequence length="1033" mass="113770">MNYKRHGILLASMLALCPTIQAKHFPFTTAVPIFSDAGVYVVQQDGRTVRGRILDALGEPIVGATVMVRGTTNGAVTDMDGTFSLSHVAQGQELVVTYVGYQSKVVKADGQDVLNVRLTEDVALLNEVVAVGYGTQKKANLTGSVSSVTARDIANKPVSSTSQALAGLAPGLSVIASSGLPGTGANVKIRGTGTFSNAETDPLVLINGMAGNLDDVEPNDIDNISFLKDAASASIYGNRAANGVILIETKKGKEGKTSISYNGQMGWQWATELPEFLNSWEYATYYNMAMQNMGRQDAYSQEQIQKFRDGSDPDNYPNVNHLKWLLESGNGFQHQHNVSVSGGTPKLTYNLSVGYRKQNGMTDKTYNERMTALLSLRADLTDRLNISIDVNAYNNRYKAPHEITSMIGYAVREGAQFAGRKSDGSFGYQDNYSPEAWMAGESFVRNVGRNISGSALLTWVTPLEGLSLTGKMGGNYYTAYDKTYNANTYFDATKTVGPASLNVYSANNTYTDMEAYAKYDREFGRHALSALLGTSVECTKDRDLNGYRNTFPNNYLYELSSGDASTATNNSGLSEYALISYFGRVNYAYAGRYLLEANVRYDGSSRFAKGHRWGIFPSVSAGWRVSEESFWKKAAISNVVDYLKLRASYGVLGNQNIGVYPYQQTYTLGYDYPLGGTLQSGAAMTTYLNQDITWEKTAVTDFGIDFNLFSSRLTATIDYFYKYTSDILAPVEVSSIMGMSVGQSNVGAVSNKGIEASLAYHGKIGKDFTFSISPNFTWIKNAVEELSNGATEEINNNRIVGQPIGIIYGYETDGLFMDQAEIDAAPEQLVGKSNIKPGYVKYKDISGPDGVPDGKVDANYDRKVLGSTTPKFYYGLNLTAQYKGFDFSALFQGLGGYKRLIGSYMAYAFYNGGSIQRWQADNCWTVENPNKWAEYPRLETLNMNHPNLQISDYWTRDASFLRLKTLQIGYTLPKRLVHRIGIEHIRVFASGQNLFCINKFYKGWDPENEIATGDAPSYYPINSVYSFGLNVKF</sequence>
<dbReference type="RefSeq" id="WP_027952068.1">
    <property type="nucleotide sequence ID" value="NZ_JADU01000011.1"/>
</dbReference>
<dbReference type="InterPro" id="IPR008969">
    <property type="entry name" value="CarboxyPept-like_regulatory"/>
</dbReference>
<keyword evidence="6 7" id="KW-0998">Cell outer membrane</keyword>
<evidence type="ECO:0000259" key="9">
    <source>
        <dbReference type="Pfam" id="PF07715"/>
    </source>
</evidence>
<dbReference type="PROSITE" id="PS52016">
    <property type="entry name" value="TONB_DEPENDENT_REC_3"/>
    <property type="match status" value="1"/>
</dbReference>
<dbReference type="EMBL" id="JBHLZF010000001">
    <property type="protein sequence ID" value="MFB9896499.1"/>
    <property type="molecule type" value="Genomic_DNA"/>
</dbReference>
<evidence type="ECO:0000256" key="5">
    <source>
        <dbReference type="ARBA" id="ARBA00023136"/>
    </source>
</evidence>
<protein>
    <submittedName>
        <fullName evidence="10">SusC/RagA family TonB-linked outer membrane protein</fullName>
    </submittedName>
</protein>
<evidence type="ECO:0000256" key="8">
    <source>
        <dbReference type="SAM" id="SignalP"/>
    </source>
</evidence>
<dbReference type="InterPro" id="IPR023997">
    <property type="entry name" value="TonB-dep_OMP_SusC/RagA_CS"/>
</dbReference>
<dbReference type="Gene3D" id="2.40.170.20">
    <property type="entry name" value="TonB-dependent receptor, beta-barrel domain"/>
    <property type="match status" value="1"/>
</dbReference>
<accession>A0ABV5ZIP9</accession>
<feature type="chain" id="PRO_5046515744" evidence="8">
    <location>
        <begin position="23"/>
        <end position="1033"/>
    </location>
</feature>
<evidence type="ECO:0000313" key="11">
    <source>
        <dbReference type="Proteomes" id="UP001589688"/>
    </source>
</evidence>
<dbReference type="Gene3D" id="2.170.130.10">
    <property type="entry name" value="TonB-dependent receptor, plug domain"/>
    <property type="match status" value="1"/>
</dbReference>
<dbReference type="Proteomes" id="UP001589688">
    <property type="component" value="Unassembled WGS sequence"/>
</dbReference>
<dbReference type="NCBIfam" id="TIGR04057">
    <property type="entry name" value="SusC_RagA_signa"/>
    <property type="match status" value="1"/>
</dbReference>
<feature type="signal peptide" evidence="8">
    <location>
        <begin position="1"/>
        <end position="22"/>
    </location>
</feature>
<evidence type="ECO:0000256" key="4">
    <source>
        <dbReference type="ARBA" id="ARBA00022692"/>
    </source>
</evidence>
<dbReference type="InterPro" id="IPR023996">
    <property type="entry name" value="TonB-dep_OMP_SusC/RagA"/>
</dbReference>
<comment type="subcellular location">
    <subcellularLocation>
        <location evidence="1 7">Cell outer membrane</location>
        <topology evidence="1 7">Multi-pass membrane protein</topology>
    </subcellularLocation>
</comment>
<keyword evidence="8" id="KW-0732">Signal</keyword>
<evidence type="ECO:0000256" key="1">
    <source>
        <dbReference type="ARBA" id="ARBA00004571"/>
    </source>
</evidence>
<dbReference type="NCBIfam" id="TIGR04056">
    <property type="entry name" value="OMP_RagA_SusC"/>
    <property type="match status" value="1"/>
</dbReference>
<gene>
    <name evidence="10" type="ORF">ACFFK8_01340</name>
</gene>
<feature type="domain" description="TonB-dependent receptor plug" evidence="9">
    <location>
        <begin position="138"/>
        <end position="244"/>
    </location>
</feature>
<evidence type="ECO:0000256" key="2">
    <source>
        <dbReference type="ARBA" id="ARBA00022448"/>
    </source>
</evidence>
<keyword evidence="4 7" id="KW-0812">Transmembrane</keyword>
<evidence type="ECO:0000313" key="10">
    <source>
        <dbReference type="EMBL" id="MFB9896499.1"/>
    </source>
</evidence>
<dbReference type="InterPro" id="IPR036942">
    <property type="entry name" value="Beta-barrel_TonB_sf"/>
</dbReference>
<keyword evidence="5 7" id="KW-0472">Membrane</keyword>
<organism evidence="10 11">
    <name type="scientific">Hallella seregens ATCC 51272</name>
    <dbReference type="NCBI Taxonomy" id="1336250"/>
    <lineage>
        <taxon>Bacteria</taxon>
        <taxon>Pseudomonadati</taxon>
        <taxon>Bacteroidota</taxon>
        <taxon>Bacteroidia</taxon>
        <taxon>Bacteroidales</taxon>
        <taxon>Prevotellaceae</taxon>
        <taxon>Hallella</taxon>
    </lineage>
</organism>
<evidence type="ECO:0000256" key="3">
    <source>
        <dbReference type="ARBA" id="ARBA00022452"/>
    </source>
</evidence>
<dbReference type="SUPFAM" id="SSF56935">
    <property type="entry name" value="Porins"/>
    <property type="match status" value="1"/>
</dbReference>
<dbReference type="InterPro" id="IPR037066">
    <property type="entry name" value="Plug_dom_sf"/>
</dbReference>
<dbReference type="InterPro" id="IPR039426">
    <property type="entry name" value="TonB-dep_rcpt-like"/>
</dbReference>
<comment type="similarity">
    <text evidence="7">Belongs to the TonB-dependent receptor family.</text>
</comment>
<dbReference type="InterPro" id="IPR012910">
    <property type="entry name" value="Plug_dom"/>
</dbReference>
<keyword evidence="3 7" id="KW-1134">Transmembrane beta strand</keyword>